<dbReference type="OrthoDB" id="9806350at2"/>
<reference evidence="2" key="1">
    <citation type="submission" date="2019-03" db="EMBL/GenBank/DDBJ databases">
        <title>Afifella sp. nov., isolated from activated sludge.</title>
        <authorList>
            <person name="Li Q."/>
            <person name="Liu Y."/>
        </authorList>
    </citation>
    <scope>NUCLEOTIDE SEQUENCE</scope>
    <source>
        <strain evidence="2">L72</strain>
    </source>
</reference>
<evidence type="ECO:0000313" key="2">
    <source>
        <dbReference type="EMBL" id="MYZ48309.1"/>
    </source>
</evidence>
<dbReference type="Pfam" id="PF14588">
    <property type="entry name" value="YjgF_endoribonc"/>
    <property type="match status" value="1"/>
</dbReference>
<accession>A0A964T4Q2</accession>
<dbReference type="PANTHER" id="PTHR43760">
    <property type="entry name" value="ENDORIBONUCLEASE-RELATED"/>
    <property type="match status" value="1"/>
</dbReference>
<gene>
    <name evidence="2" type="ORF">E4O86_11365</name>
</gene>
<feature type="domain" description="Endoribonuclease L-PSP/chorismate mutase-like" evidence="1">
    <location>
        <begin position="6"/>
        <end position="146"/>
    </location>
</feature>
<dbReference type="PANTHER" id="PTHR43760:SF1">
    <property type="entry name" value="ENDORIBONUCLEASE L-PSP_CHORISMATE MUTASE-LIKE DOMAIN-CONTAINING PROTEIN"/>
    <property type="match status" value="1"/>
</dbReference>
<evidence type="ECO:0000259" key="1">
    <source>
        <dbReference type="Pfam" id="PF14588"/>
    </source>
</evidence>
<sequence length="167" mass="17845">METVASRLDRLGIRLPPAQPAGSLFVPARQAGDMLYLSGAIGTVFEEGRWRLPHKGQLGAELDIAEGRESARWCILHHLRAIEDALGSLERVAQVVRLVGYVNAAPGFTKAPLVLDGASALLLEVFGEGRGRHARVALYQPEMSFDAPIETELMVQVAADPGGGPAP</sequence>
<dbReference type="InterPro" id="IPR013813">
    <property type="entry name" value="Endoribo_LPSP/chorism_mut-like"/>
</dbReference>
<comment type="caution">
    <text evidence="2">The sequence shown here is derived from an EMBL/GenBank/DDBJ whole genome shotgun (WGS) entry which is preliminary data.</text>
</comment>
<evidence type="ECO:0000313" key="3">
    <source>
        <dbReference type="Proteomes" id="UP000773614"/>
    </source>
</evidence>
<dbReference type="RefSeq" id="WP_161140660.1">
    <property type="nucleotide sequence ID" value="NZ_SPKJ01000034.1"/>
</dbReference>
<name>A0A964T4Q2_9HYPH</name>
<dbReference type="AlphaFoldDB" id="A0A964T4Q2"/>
<dbReference type="Proteomes" id="UP000773614">
    <property type="component" value="Unassembled WGS sequence"/>
</dbReference>
<proteinExistence type="predicted"/>
<dbReference type="InterPro" id="IPR035959">
    <property type="entry name" value="RutC-like_sf"/>
</dbReference>
<dbReference type="CDD" id="cd02199">
    <property type="entry name" value="YjgF_YER057c_UK114_like_1"/>
    <property type="match status" value="1"/>
</dbReference>
<organism evidence="2 3">
    <name type="scientific">Propylenella binzhouense</name>
    <dbReference type="NCBI Taxonomy" id="2555902"/>
    <lineage>
        <taxon>Bacteria</taxon>
        <taxon>Pseudomonadati</taxon>
        <taxon>Pseudomonadota</taxon>
        <taxon>Alphaproteobacteria</taxon>
        <taxon>Hyphomicrobiales</taxon>
        <taxon>Propylenellaceae</taxon>
        <taxon>Propylenella</taxon>
    </lineage>
</organism>
<protein>
    <submittedName>
        <fullName evidence="2">RidA family protein</fullName>
    </submittedName>
</protein>
<dbReference type="EMBL" id="SPKJ01000034">
    <property type="protein sequence ID" value="MYZ48309.1"/>
    <property type="molecule type" value="Genomic_DNA"/>
</dbReference>
<keyword evidence="3" id="KW-1185">Reference proteome</keyword>
<dbReference type="SUPFAM" id="SSF55298">
    <property type="entry name" value="YjgF-like"/>
    <property type="match status" value="1"/>
</dbReference>
<dbReference type="Gene3D" id="3.30.1330.40">
    <property type="entry name" value="RutC-like"/>
    <property type="match status" value="1"/>
</dbReference>